<dbReference type="GO" id="GO:0000398">
    <property type="term" value="P:mRNA splicing, via spliceosome"/>
    <property type="evidence" value="ECO:0007669"/>
    <property type="project" value="UniProtKB-UniRule"/>
</dbReference>
<protein>
    <recommendedName>
        <fullName evidence="3 8">Pre-mRNA-splicing factor SLU7</fullName>
    </recommendedName>
</protein>
<evidence type="ECO:0000313" key="13">
    <source>
        <dbReference type="WBParaSite" id="MBELARI_LOCUS21325"/>
    </source>
</evidence>
<dbReference type="WBParaSite" id="MBELARI_LOCUS21325">
    <property type="protein sequence ID" value="MBELARI_LOCUS21325"/>
    <property type="gene ID" value="MBELARI_LOCUS21325"/>
</dbReference>
<feature type="domain" description="Pre-mRNA-splicing factor SLU7" evidence="11">
    <location>
        <begin position="156"/>
        <end position="417"/>
    </location>
</feature>
<evidence type="ECO:0000256" key="2">
    <source>
        <dbReference type="ARBA" id="ARBA00007203"/>
    </source>
</evidence>
<comment type="similarity">
    <text evidence="2 8">Belongs to the SLU7 family.</text>
</comment>
<feature type="compositionally biased region" description="Basic and acidic residues" evidence="10">
    <location>
        <begin position="21"/>
        <end position="41"/>
    </location>
</feature>
<feature type="compositionally biased region" description="Basic and acidic residues" evidence="10">
    <location>
        <begin position="574"/>
        <end position="588"/>
    </location>
</feature>
<feature type="compositionally biased region" description="Basic and acidic residues" evidence="10">
    <location>
        <begin position="508"/>
        <end position="529"/>
    </location>
</feature>
<comment type="function">
    <text evidence="8">Involved in pre-mRNA splicing.</text>
</comment>
<dbReference type="InterPro" id="IPR021715">
    <property type="entry name" value="Slu7_dom"/>
</dbReference>
<evidence type="ECO:0000256" key="5">
    <source>
        <dbReference type="ARBA" id="ARBA00022728"/>
    </source>
</evidence>
<evidence type="ECO:0000256" key="9">
    <source>
        <dbReference type="SAM" id="Coils"/>
    </source>
</evidence>
<dbReference type="Pfam" id="PF11708">
    <property type="entry name" value="Slu7"/>
    <property type="match status" value="1"/>
</dbReference>
<dbReference type="AlphaFoldDB" id="A0AAF3J7P2"/>
<dbReference type="PANTHER" id="PTHR12942:SF2">
    <property type="entry name" value="PRE-MRNA-SPLICING FACTOR SLU7"/>
    <property type="match status" value="1"/>
</dbReference>
<evidence type="ECO:0000256" key="4">
    <source>
        <dbReference type="ARBA" id="ARBA00022664"/>
    </source>
</evidence>
<comment type="subcellular location">
    <subcellularLocation>
        <location evidence="1 8">Nucleus</location>
    </subcellularLocation>
</comment>
<dbReference type="InterPro" id="IPR039974">
    <property type="entry name" value="Splicing_factor_SLU7"/>
</dbReference>
<feature type="compositionally biased region" description="Acidic residues" evidence="10">
    <location>
        <begin position="489"/>
        <end position="507"/>
    </location>
</feature>
<dbReference type="PANTHER" id="PTHR12942">
    <property type="entry name" value="STEP II SPLICING FACTOR SLU7"/>
    <property type="match status" value="1"/>
</dbReference>
<feature type="region of interest" description="Disordered" evidence="10">
    <location>
        <begin position="1"/>
        <end position="92"/>
    </location>
</feature>
<dbReference type="GO" id="GO:0005681">
    <property type="term" value="C:spliceosomal complex"/>
    <property type="evidence" value="ECO:0007669"/>
    <property type="project" value="UniProtKB-UniRule"/>
</dbReference>
<evidence type="ECO:0000256" key="7">
    <source>
        <dbReference type="ARBA" id="ARBA00023242"/>
    </source>
</evidence>
<name>A0AAF3J7P2_9BILA</name>
<sequence length="643" mass="74415">MASFKKAEPVSALLRDTTTGEPKKSRGEYRKEKDLEEDRKAGTAPAMVDVDSGRDINPHIPQFIAQTPWYVPSEGPTLKHQRPHPERQNQLSEIDDWYQRGTTGKAATKFRKGACENCGAMTHKKKDCFERPRKSEAKHTGMDIAADDYLQPKLKLGFDAKRDRWNGYDPETHKDVVREFEELEEARKMYKAEKIKEENAMGTKDKEEDKQEVQEVHEDEDKYAEDADMAGVSVDMDSRTRITVRNLRIREDTAKYLHNLAENAPYYDPKSRSMRENPFQGVKGKEAEAAKFQGENFIRYSGEVADANEAQVFAWQARCQGINVHAIAEPTKLEALKKQYEKEKSSVKDDARTLLVEKYGGAEHLEAPPKELLMAQSERYVEYSAKGKLIKGEERPLARSIYEEDLYPGNHTSVWGSWWEAGKWGYKCCHQTLKQAYCVPVKKTATLATPKEAVAETIETKPNTSKEIESKKVEPKEEEESKKGNSEESSNESENAEEEEEEEELDSEAEREREKEFAEEKRKREETAKRRERKRDKRKRKKERKHKEGREVRKRRRDSTASSSSSSDSDSDEESRKKRDLEKAIKAEKKQKKRARKEDEFGDRQRKYNSTYETKAPTEVQVEAFHLTRIHSSDPMANYMKDK</sequence>
<evidence type="ECO:0000256" key="3">
    <source>
        <dbReference type="ARBA" id="ARBA00021377"/>
    </source>
</evidence>
<evidence type="ECO:0000259" key="11">
    <source>
        <dbReference type="Pfam" id="PF11708"/>
    </source>
</evidence>
<keyword evidence="12" id="KW-1185">Reference proteome</keyword>
<proteinExistence type="inferred from homology"/>
<evidence type="ECO:0000313" key="12">
    <source>
        <dbReference type="Proteomes" id="UP000887575"/>
    </source>
</evidence>
<keyword evidence="5 8" id="KW-0747">Spliceosome</keyword>
<dbReference type="Proteomes" id="UP000887575">
    <property type="component" value="Unassembled WGS sequence"/>
</dbReference>
<feature type="coiled-coil region" evidence="9">
    <location>
        <begin position="173"/>
        <end position="200"/>
    </location>
</feature>
<evidence type="ECO:0000256" key="10">
    <source>
        <dbReference type="SAM" id="MobiDB-lite"/>
    </source>
</evidence>
<evidence type="ECO:0000256" key="1">
    <source>
        <dbReference type="ARBA" id="ARBA00004123"/>
    </source>
</evidence>
<accession>A0AAF3J7P2</accession>
<organism evidence="12 13">
    <name type="scientific">Mesorhabditis belari</name>
    <dbReference type="NCBI Taxonomy" id="2138241"/>
    <lineage>
        <taxon>Eukaryota</taxon>
        <taxon>Metazoa</taxon>
        <taxon>Ecdysozoa</taxon>
        <taxon>Nematoda</taxon>
        <taxon>Chromadorea</taxon>
        <taxon>Rhabditida</taxon>
        <taxon>Rhabditina</taxon>
        <taxon>Rhabditomorpha</taxon>
        <taxon>Rhabditoidea</taxon>
        <taxon>Rhabditidae</taxon>
        <taxon>Mesorhabditinae</taxon>
        <taxon>Mesorhabditis</taxon>
    </lineage>
</organism>
<feature type="compositionally biased region" description="Basic and acidic residues" evidence="10">
    <location>
        <begin position="596"/>
        <end position="606"/>
    </location>
</feature>
<keyword evidence="7 8" id="KW-0539">Nucleus</keyword>
<keyword evidence="4 8" id="KW-0507">mRNA processing</keyword>
<feature type="compositionally biased region" description="Basic residues" evidence="10">
    <location>
        <begin position="530"/>
        <end position="545"/>
    </location>
</feature>
<evidence type="ECO:0000256" key="8">
    <source>
        <dbReference type="RuleBase" id="RU367071"/>
    </source>
</evidence>
<evidence type="ECO:0000256" key="6">
    <source>
        <dbReference type="ARBA" id="ARBA00023187"/>
    </source>
</evidence>
<keyword evidence="6 8" id="KW-0508">mRNA splicing</keyword>
<dbReference type="GO" id="GO:0030628">
    <property type="term" value="F:pre-mRNA 3'-splice site binding"/>
    <property type="evidence" value="ECO:0007669"/>
    <property type="project" value="UniProtKB-UniRule"/>
</dbReference>
<feature type="compositionally biased region" description="Basic and acidic residues" evidence="10">
    <location>
        <begin position="464"/>
        <end position="486"/>
    </location>
</feature>
<comment type="subunit">
    <text evidence="8">Associated with the spliceosome.</text>
</comment>
<reference evidence="13" key="1">
    <citation type="submission" date="2024-02" db="UniProtKB">
        <authorList>
            <consortium name="WormBaseParasite"/>
        </authorList>
    </citation>
    <scope>IDENTIFICATION</scope>
</reference>
<keyword evidence="9" id="KW-0175">Coiled coil</keyword>
<feature type="region of interest" description="Disordered" evidence="10">
    <location>
        <begin position="456"/>
        <end position="615"/>
    </location>
</feature>